<organism evidence="4 5">
    <name type="scientific">Caldalkalibacillus thermarum (strain TA2.A1)</name>
    <dbReference type="NCBI Taxonomy" id="986075"/>
    <lineage>
        <taxon>Bacteria</taxon>
        <taxon>Bacillati</taxon>
        <taxon>Bacillota</taxon>
        <taxon>Bacilli</taxon>
        <taxon>Bacillales</taxon>
        <taxon>Bacillaceae</taxon>
        <taxon>Caldalkalibacillus</taxon>
    </lineage>
</organism>
<gene>
    <name evidence="4" type="ORF">HUR95_00995</name>
</gene>
<keyword evidence="2" id="KW-0812">Transmembrane</keyword>
<evidence type="ECO:0000256" key="2">
    <source>
        <dbReference type="SAM" id="Phobius"/>
    </source>
</evidence>
<feature type="transmembrane region" description="Helical" evidence="2">
    <location>
        <begin position="277"/>
        <end position="294"/>
    </location>
</feature>
<dbReference type="InterPro" id="IPR001173">
    <property type="entry name" value="Glyco_trans_2-like"/>
</dbReference>
<sequence>MIMDIKPFFSFLLVVRNEEKYLEALLKSVLNQDFPCSKYEIIIVDGFSSDRTPEIINKYLYQYPSRIRFYQNPKQTLSSGWNIGIRHATGQYVIRVDGHCQIPKNFLSQTYAVIQKVPEAACVGGVIKTKGKGFWGKVNAYVYSHPFGVGNSKFRTLNTNWEGYVDTVPYGAYRRDIFESVGYFREDLKRNEDLEMHARIRNQGGKFYLSTTIQSVYFARDTLWGLIQKSLGDGKWTFIAAKKTKGVLRLRHYIPLLAFLSGLGLAVLSLFSQTFLLLFLGICMVYCLLVAFSAKDIINKHGWAYYFPAMLTFFILHFTRGLGSSLSFLSPEYWRKPWN</sequence>
<reference evidence="4 5" key="1">
    <citation type="journal article" date="2020" name="Extremophiles">
        <title>Genomic analysis of Caldalkalibacillus thermarum TA2.A1 reveals aerobic alkaliphilic metabolism and evolutionary hallmarks linking alkaliphilic bacteria and plant life.</title>
        <authorList>
            <person name="de Jong S.I."/>
            <person name="van den Broek M.A."/>
            <person name="Merkel A.Y."/>
            <person name="de la Torre Cortes P."/>
            <person name="Kalamorz F."/>
            <person name="Cook G.M."/>
            <person name="van Loosdrecht M.C.M."/>
            <person name="McMillan D.G.G."/>
        </authorList>
    </citation>
    <scope>NUCLEOTIDE SEQUENCE [LARGE SCALE GENOMIC DNA]</scope>
    <source>
        <strain evidence="4 5">TA2.A1</strain>
    </source>
</reference>
<dbReference type="KEGG" id="cthu:HUR95_00995"/>
<comment type="similarity">
    <text evidence="1">Belongs to the glycosyltransferase 2 family.</text>
</comment>
<feature type="transmembrane region" description="Helical" evidence="2">
    <location>
        <begin position="253"/>
        <end position="271"/>
    </location>
</feature>
<dbReference type="Pfam" id="PF00535">
    <property type="entry name" value="Glycos_transf_2"/>
    <property type="match status" value="1"/>
</dbReference>
<evidence type="ECO:0000313" key="5">
    <source>
        <dbReference type="Proteomes" id="UP000825179"/>
    </source>
</evidence>
<keyword evidence="2" id="KW-0472">Membrane</keyword>
<dbReference type="PANTHER" id="PTHR22916">
    <property type="entry name" value="GLYCOSYLTRANSFERASE"/>
    <property type="match status" value="1"/>
</dbReference>
<feature type="transmembrane region" description="Helical" evidence="2">
    <location>
        <begin position="306"/>
        <end position="329"/>
    </location>
</feature>
<evidence type="ECO:0000259" key="3">
    <source>
        <dbReference type="Pfam" id="PF00535"/>
    </source>
</evidence>
<dbReference type="Proteomes" id="UP000825179">
    <property type="component" value="Chromosome"/>
</dbReference>
<evidence type="ECO:0000256" key="1">
    <source>
        <dbReference type="ARBA" id="ARBA00006739"/>
    </source>
</evidence>
<feature type="domain" description="Glycosyltransferase 2-like" evidence="3">
    <location>
        <begin position="10"/>
        <end position="181"/>
    </location>
</feature>
<proteinExistence type="inferred from homology"/>
<dbReference type="Gene3D" id="3.90.550.10">
    <property type="entry name" value="Spore Coat Polysaccharide Biosynthesis Protein SpsA, Chain A"/>
    <property type="match status" value="1"/>
</dbReference>
<dbReference type="CDD" id="cd02525">
    <property type="entry name" value="Succinoglycan_BP_ExoA"/>
    <property type="match status" value="1"/>
</dbReference>
<accession>A0A8X8I9L8</accession>
<protein>
    <submittedName>
        <fullName evidence="4">Glycosyltransferase family 2 protein</fullName>
    </submittedName>
</protein>
<keyword evidence="5" id="KW-1185">Reference proteome</keyword>
<evidence type="ECO:0000313" key="4">
    <source>
        <dbReference type="EMBL" id="QZT34048.1"/>
    </source>
</evidence>
<dbReference type="PANTHER" id="PTHR22916:SF71">
    <property type="entry name" value="GLYCOSYL TRANSFERASE"/>
    <property type="match status" value="1"/>
</dbReference>
<dbReference type="EMBL" id="CP082237">
    <property type="protein sequence ID" value="QZT34048.1"/>
    <property type="molecule type" value="Genomic_DNA"/>
</dbReference>
<dbReference type="AlphaFoldDB" id="A0A8X8I9L8"/>
<dbReference type="SUPFAM" id="SSF53448">
    <property type="entry name" value="Nucleotide-diphospho-sugar transferases"/>
    <property type="match status" value="1"/>
</dbReference>
<keyword evidence="2" id="KW-1133">Transmembrane helix</keyword>
<name>A0A8X8I9L8_CALTT</name>
<dbReference type="InterPro" id="IPR029044">
    <property type="entry name" value="Nucleotide-diphossugar_trans"/>
</dbReference>